<dbReference type="RefSeq" id="WP_203654360.1">
    <property type="nucleotide sequence ID" value="NZ_BONR01000002.1"/>
</dbReference>
<organism evidence="1 2">
    <name type="scientific">Demequina activiva</name>
    <dbReference type="NCBI Taxonomy" id="1582364"/>
    <lineage>
        <taxon>Bacteria</taxon>
        <taxon>Bacillati</taxon>
        <taxon>Actinomycetota</taxon>
        <taxon>Actinomycetes</taxon>
        <taxon>Micrococcales</taxon>
        <taxon>Demequinaceae</taxon>
        <taxon>Demequina</taxon>
    </lineage>
</organism>
<dbReference type="PIRSF" id="PIRSF028754">
    <property type="entry name" value="UCP028754"/>
    <property type="match status" value="1"/>
</dbReference>
<sequence>MSTEDRESAIGDDETVMIAAFEGWNDAGSAASGALDHLAHTWGSEQHLAIDPEDYHDFQVSRPTITRLPSGDRVVSWPGTVVSTTTGPWPSERGLSLVRGIEPSMRWRSFCAEVLDAAEDLGVTTLVTCGALLLDVPHTRPLPTFITSEDADARERYALEASDYEGPTGIVGVLGHEAQLRGITVLSVWVGVPHYIAHPPSPKATATLLGSLERLLGLPIDLGELPDESEAWQRGADELTDEDEEIAAHVQQLESLMDETSLPEASGDAIAAEFEQFLRRRGDGGPKRTD</sequence>
<dbReference type="InterPro" id="IPR008492">
    <property type="entry name" value="Rv2714-like"/>
</dbReference>
<dbReference type="Proteomes" id="UP000652354">
    <property type="component" value="Unassembled WGS sequence"/>
</dbReference>
<protein>
    <recommendedName>
        <fullName evidence="3">PAC2 family protein</fullName>
    </recommendedName>
</protein>
<gene>
    <name evidence="1" type="ORF">Dac01nite_12040</name>
</gene>
<dbReference type="Gene3D" id="3.40.50.10900">
    <property type="entry name" value="PAC-like subunit"/>
    <property type="match status" value="1"/>
</dbReference>
<keyword evidence="2" id="KW-1185">Reference proteome</keyword>
<reference evidence="1" key="1">
    <citation type="submission" date="2021-01" db="EMBL/GenBank/DDBJ databases">
        <title>Whole genome shotgun sequence of Demequina activiva NBRC 110675.</title>
        <authorList>
            <person name="Komaki H."/>
            <person name="Tamura T."/>
        </authorList>
    </citation>
    <scope>NUCLEOTIDE SEQUENCE</scope>
    <source>
        <strain evidence="1">NBRC 110675</strain>
    </source>
</reference>
<comment type="caution">
    <text evidence="1">The sequence shown here is derived from an EMBL/GenBank/DDBJ whole genome shotgun (WGS) entry which is preliminary data.</text>
</comment>
<accession>A0A919Q3A7</accession>
<dbReference type="InterPro" id="IPR019151">
    <property type="entry name" value="Proteasome_assmbl_chaperone_2"/>
</dbReference>
<dbReference type="AlphaFoldDB" id="A0A919Q3A7"/>
<name>A0A919Q3A7_9MICO</name>
<dbReference type="InterPro" id="IPR038389">
    <property type="entry name" value="PSMG2_sf"/>
</dbReference>
<evidence type="ECO:0000313" key="1">
    <source>
        <dbReference type="EMBL" id="GIG54452.1"/>
    </source>
</evidence>
<dbReference type="SUPFAM" id="SSF159659">
    <property type="entry name" value="Cgl1923-like"/>
    <property type="match status" value="1"/>
</dbReference>
<evidence type="ECO:0008006" key="3">
    <source>
        <dbReference type="Google" id="ProtNLM"/>
    </source>
</evidence>
<dbReference type="EMBL" id="BONR01000002">
    <property type="protein sequence ID" value="GIG54452.1"/>
    <property type="molecule type" value="Genomic_DNA"/>
</dbReference>
<dbReference type="Pfam" id="PF09754">
    <property type="entry name" value="PAC2"/>
    <property type="match status" value="1"/>
</dbReference>
<proteinExistence type="predicted"/>
<evidence type="ECO:0000313" key="2">
    <source>
        <dbReference type="Proteomes" id="UP000652354"/>
    </source>
</evidence>